<comment type="caution">
    <text evidence="3">The sequence shown here is derived from an EMBL/GenBank/DDBJ whole genome shotgun (WGS) entry which is preliminary data.</text>
</comment>
<dbReference type="OrthoDB" id="4153693at2759"/>
<protein>
    <recommendedName>
        <fullName evidence="2">DUF7580 domain-containing protein</fullName>
    </recommendedName>
</protein>
<evidence type="ECO:0000313" key="4">
    <source>
        <dbReference type="Proteomes" id="UP000078343"/>
    </source>
</evidence>
<dbReference type="STRING" id="1367422.A0A178ZCI2"/>
<gene>
    <name evidence="3" type="ORF">AYL99_08897</name>
</gene>
<sequence length="553" mass="61948">MAGVEAAGLVLGAIPLIISALEHYHDVAAPTIAFVHWRRYLRKLVLKLYIIRVSYDQAVRLLLAPIADLADQITMMEDPRSQLWREGPLAESLRDKLGPVYDPFILTIDEVAEILVEIASSLNIPGSQQVVTTRTLLPVVSSNSPTANTSDLRKNFQFGPRVKFTMKKNRVKTSLEHLEACTRRIDAWAARADKLREETSQSRLKLKFSASLDIIQENASKIYRAISRNWCTDKPIHEARLLLEQRLVRSRKRKRPSPSTSVNIVAQATCFGLSLYGDCCASSGWLDSEIRIDELPSSTATVRVTISIPGNDNDDTASLQDITNFCEIIRDPVYPFVGFSLDNMGCLKSYSSKMTVEHVQQSLSLEDILPQFGRKLPPEQVYGLAVTLVASILQLSQTPWLESKWSKKCILFSRANNNLPGSVDLKYPCLASSFHCAGHQRRDDTPETRDTSNLLTLAIMLLEINSGQPVEQRRQEDSSSDQSDLQLAGEWLKEEKSHGRISCAFAQAILTCLQDYLNPDATFADEAYCAAFKEKALVPLEEEMEFLLYGPPR</sequence>
<dbReference type="PANTHER" id="PTHR35186:SF4">
    <property type="entry name" value="PRION-INHIBITION AND PROPAGATION HELO DOMAIN-CONTAINING PROTEIN"/>
    <property type="match status" value="1"/>
</dbReference>
<dbReference type="PANTHER" id="PTHR35186">
    <property type="entry name" value="ANK_REP_REGION DOMAIN-CONTAINING PROTEIN"/>
    <property type="match status" value="1"/>
</dbReference>
<keyword evidence="1" id="KW-0732">Signal</keyword>
<dbReference type="AlphaFoldDB" id="A0A178ZCI2"/>
<organism evidence="3 4">
    <name type="scientific">Fonsecaea erecta</name>
    <dbReference type="NCBI Taxonomy" id="1367422"/>
    <lineage>
        <taxon>Eukaryota</taxon>
        <taxon>Fungi</taxon>
        <taxon>Dikarya</taxon>
        <taxon>Ascomycota</taxon>
        <taxon>Pezizomycotina</taxon>
        <taxon>Eurotiomycetes</taxon>
        <taxon>Chaetothyriomycetidae</taxon>
        <taxon>Chaetothyriales</taxon>
        <taxon>Herpotrichiellaceae</taxon>
        <taxon>Fonsecaea</taxon>
    </lineage>
</organism>
<dbReference type="EMBL" id="LVYI01000008">
    <property type="protein sequence ID" value="OAP56785.1"/>
    <property type="molecule type" value="Genomic_DNA"/>
</dbReference>
<proteinExistence type="predicted"/>
<evidence type="ECO:0000313" key="3">
    <source>
        <dbReference type="EMBL" id="OAP56785.1"/>
    </source>
</evidence>
<evidence type="ECO:0000256" key="1">
    <source>
        <dbReference type="SAM" id="SignalP"/>
    </source>
</evidence>
<dbReference type="InterPro" id="IPR056002">
    <property type="entry name" value="DUF7580"/>
</dbReference>
<feature type="chain" id="PRO_5008098422" description="DUF7580 domain-containing protein" evidence="1">
    <location>
        <begin position="21"/>
        <end position="553"/>
    </location>
</feature>
<keyword evidence="4" id="KW-1185">Reference proteome</keyword>
<feature type="signal peptide" evidence="1">
    <location>
        <begin position="1"/>
        <end position="20"/>
    </location>
</feature>
<reference evidence="3 4" key="1">
    <citation type="submission" date="2016-04" db="EMBL/GenBank/DDBJ databases">
        <title>Draft genome of Fonsecaea erecta CBS 125763.</title>
        <authorList>
            <person name="Weiss V.A."/>
            <person name="Vicente V.A."/>
            <person name="Raittz R.T."/>
            <person name="Moreno L.F."/>
            <person name="De Souza E.M."/>
            <person name="Pedrosa F.O."/>
            <person name="Steffens M.B."/>
            <person name="Faoro H."/>
            <person name="Tadra-Sfeir M.Z."/>
            <person name="Najafzadeh M.J."/>
            <person name="Felipe M.S."/>
            <person name="Teixeira M."/>
            <person name="Sun J."/>
            <person name="Xi L."/>
            <person name="Gomes R."/>
            <person name="De Azevedo C.M."/>
            <person name="Salgado C.G."/>
            <person name="Da Silva M.B."/>
            <person name="Nascimento M.F."/>
            <person name="Queiroz-Telles F."/>
            <person name="Attili D.S."/>
            <person name="Gorbushina A."/>
        </authorList>
    </citation>
    <scope>NUCLEOTIDE SEQUENCE [LARGE SCALE GENOMIC DNA]</scope>
    <source>
        <strain evidence="3 4">CBS 125763</strain>
    </source>
</reference>
<accession>A0A178ZCI2</accession>
<dbReference type="Proteomes" id="UP000078343">
    <property type="component" value="Unassembled WGS sequence"/>
</dbReference>
<name>A0A178ZCI2_9EURO</name>
<feature type="domain" description="DUF7580" evidence="2">
    <location>
        <begin position="215"/>
        <end position="514"/>
    </location>
</feature>
<dbReference type="Pfam" id="PF24476">
    <property type="entry name" value="DUF7580"/>
    <property type="match status" value="1"/>
</dbReference>
<dbReference type="GeneID" id="30013065"/>
<evidence type="ECO:0000259" key="2">
    <source>
        <dbReference type="Pfam" id="PF24476"/>
    </source>
</evidence>
<dbReference type="RefSeq" id="XP_018690152.1">
    <property type="nucleotide sequence ID" value="XM_018840405.1"/>
</dbReference>